<evidence type="ECO:0000313" key="5">
    <source>
        <dbReference type="Proteomes" id="UP000267821"/>
    </source>
</evidence>
<feature type="domain" description="DDE Tnp4" evidence="3">
    <location>
        <begin position="141"/>
        <end position="193"/>
    </location>
</feature>
<dbReference type="OrthoDB" id="5289248at2759"/>
<evidence type="ECO:0000313" key="4">
    <source>
        <dbReference type="EMBL" id="RPB29568.1"/>
    </source>
</evidence>
<organism evidence="4 5">
    <name type="scientific">Terfezia boudieri ATCC MYA-4762</name>
    <dbReference type="NCBI Taxonomy" id="1051890"/>
    <lineage>
        <taxon>Eukaryota</taxon>
        <taxon>Fungi</taxon>
        <taxon>Dikarya</taxon>
        <taxon>Ascomycota</taxon>
        <taxon>Pezizomycotina</taxon>
        <taxon>Pezizomycetes</taxon>
        <taxon>Pezizales</taxon>
        <taxon>Pezizaceae</taxon>
        <taxon>Terfezia</taxon>
    </lineage>
</organism>
<reference evidence="4 5" key="1">
    <citation type="journal article" date="2018" name="Nat. Ecol. Evol.">
        <title>Pezizomycetes genomes reveal the molecular basis of ectomycorrhizal truffle lifestyle.</title>
        <authorList>
            <person name="Murat C."/>
            <person name="Payen T."/>
            <person name="Noel B."/>
            <person name="Kuo A."/>
            <person name="Morin E."/>
            <person name="Chen J."/>
            <person name="Kohler A."/>
            <person name="Krizsan K."/>
            <person name="Balestrini R."/>
            <person name="Da Silva C."/>
            <person name="Montanini B."/>
            <person name="Hainaut M."/>
            <person name="Levati E."/>
            <person name="Barry K.W."/>
            <person name="Belfiori B."/>
            <person name="Cichocki N."/>
            <person name="Clum A."/>
            <person name="Dockter R.B."/>
            <person name="Fauchery L."/>
            <person name="Guy J."/>
            <person name="Iotti M."/>
            <person name="Le Tacon F."/>
            <person name="Lindquist E.A."/>
            <person name="Lipzen A."/>
            <person name="Malagnac F."/>
            <person name="Mello A."/>
            <person name="Molinier V."/>
            <person name="Miyauchi S."/>
            <person name="Poulain J."/>
            <person name="Riccioni C."/>
            <person name="Rubini A."/>
            <person name="Sitrit Y."/>
            <person name="Splivallo R."/>
            <person name="Traeger S."/>
            <person name="Wang M."/>
            <person name="Zifcakova L."/>
            <person name="Wipf D."/>
            <person name="Zambonelli A."/>
            <person name="Paolocci F."/>
            <person name="Nowrousian M."/>
            <person name="Ottonello S."/>
            <person name="Baldrian P."/>
            <person name="Spatafora J.W."/>
            <person name="Henrissat B."/>
            <person name="Nagy L.G."/>
            <person name="Aury J.M."/>
            <person name="Wincker P."/>
            <person name="Grigoriev I.V."/>
            <person name="Bonfante P."/>
            <person name="Martin F.M."/>
        </authorList>
    </citation>
    <scope>NUCLEOTIDE SEQUENCE [LARGE SCALE GENOMIC DNA]</scope>
    <source>
        <strain evidence="4 5">ATCC MYA-4762</strain>
    </source>
</reference>
<dbReference type="Proteomes" id="UP000267821">
    <property type="component" value="Unassembled WGS sequence"/>
</dbReference>
<comment type="cofactor">
    <cofactor evidence="1">
        <name>a divalent metal cation</name>
        <dbReference type="ChEBI" id="CHEBI:60240"/>
    </cofactor>
</comment>
<dbReference type="GO" id="GO:0046872">
    <property type="term" value="F:metal ion binding"/>
    <property type="evidence" value="ECO:0007669"/>
    <property type="project" value="UniProtKB-KW"/>
</dbReference>
<dbReference type="PANTHER" id="PTHR34615">
    <property type="entry name" value="PX DOMAIN-CONTAINING PROTEIN"/>
    <property type="match status" value="1"/>
</dbReference>
<dbReference type="EMBL" id="ML121527">
    <property type="protein sequence ID" value="RPB29568.1"/>
    <property type="molecule type" value="Genomic_DNA"/>
</dbReference>
<dbReference type="STRING" id="1051890.A0A3N4M735"/>
<dbReference type="InParanoid" id="A0A3N4M735"/>
<accession>A0A3N4M735</accession>
<keyword evidence="2" id="KW-0479">Metal-binding</keyword>
<proteinExistence type="predicted"/>
<evidence type="ECO:0000256" key="2">
    <source>
        <dbReference type="ARBA" id="ARBA00022723"/>
    </source>
</evidence>
<evidence type="ECO:0000259" key="3">
    <source>
        <dbReference type="Pfam" id="PF13359"/>
    </source>
</evidence>
<sequence length="196" mass="22822">MQSPRYRPPLSPPEAAAFNQFSEVECLEFFRFTKTEMQQILPYLCLDQITYRNRRKASPEEALCVLLSRLSSNKRFKDDITLFGKSRTWQSVIFNDVITHLVTRYAEKLEWDSERLTYQRLQSYAEYVGVRGRGVSIWGFVDGTLKIACRPSRQQRRWYSGYKKRHAIKFQAITTPVGLISHLAGPFEGKLGDWAA</sequence>
<name>A0A3N4M735_9PEZI</name>
<dbReference type="InterPro" id="IPR027806">
    <property type="entry name" value="HARBI1_dom"/>
</dbReference>
<evidence type="ECO:0000256" key="1">
    <source>
        <dbReference type="ARBA" id="ARBA00001968"/>
    </source>
</evidence>
<dbReference type="Pfam" id="PF13359">
    <property type="entry name" value="DDE_Tnp_4"/>
    <property type="match status" value="1"/>
</dbReference>
<dbReference type="AlphaFoldDB" id="A0A3N4M735"/>
<gene>
    <name evidence="4" type="ORF">L211DRAFT_776110</name>
</gene>
<dbReference type="PANTHER" id="PTHR34615:SF1">
    <property type="entry name" value="PX DOMAIN-CONTAINING PROTEIN"/>
    <property type="match status" value="1"/>
</dbReference>
<protein>
    <recommendedName>
        <fullName evidence="3">DDE Tnp4 domain-containing protein</fullName>
    </recommendedName>
</protein>
<keyword evidence="5" id="KW-1185">Reference proteome</keyword>